<dbReference type="PRINTS" id="PR00111">
    <property type="entry name" value="ABHYDROLASE"/>
</dbReference>
<reference evidence="2" key="1">
    <citation type="journal article" date="2020" name="mSystems">
        <title>Genome- and Community-Level Interaction Insights into Carbon Utilization and Element Cycling Functions of Hydrothermarchaeota in Hydrothermal Sediment.</title>
        <authorList>
            <person name="Zhou Z."/>
            <person name="Liu Y."/>
            <person name="Xu W."/>
            <person name="Pan J."/>
            <person name="Luo Z.H."/>
            <person name="Li M."/>
        </authorList>
    </citation>
    <scope>NUCLEOTIDE SEQUENCE [LARGE SCALE GENOMIC DNA]</scope>
    <source>
        <strain evidence="2">SpSt-508</strain>
    </source>
</reference>
<protein>
    <submittedName>
        <fullName evidence="2">Alpha/beta fold hydrolase</fullName>
    </submittedName>
</protein>
<dbReference type="InterPro" id="IPR000073">
    <property type="entry name" value="AB_hydrolase_1"/>
</dbReference>
<dbReference type="InterPro" id="IPR000639">
    <property type="entry name" value="Epox_hydrolase-like"/>
</dbReference>
<dbReference type="Pfam" id="PF00561">
    <property type="entry name" value="Abhydrolase_1"/>
    <property type="match status" value="1"/>
</dbReference>
<dbReference type="AlphaFoldDB" id="A0A7C4LP86"/>
<dbReference type="GO" id="GO:0016787">
    <property type="term" value="F:hydrolase activity"/>
    <property type="evidence" value="ECO:0007669"/>
    <property type="project" value="UniProtKB-KW"/>
</dbReference>
<dbReference type="EMBL" id="DSVQ01000010">
    <property type="protein sequence ID" value="HGT38551.1"/>
    <property type="molecule type" value="Genomic_DNA"/>
</dbReference>
<comment type="caution">
    <text evidence="2">The sequence shown here is derived from an EMBL/GenBank/DDBJ whole genome shotgun (WGS) entry which is preliminary data.</text>
</comment>
<gene>
    <name evidence="2" type="ORF">ENS64_04720</name>
</gene>
<dbReference type="PANTHER" id="PTHR43798">
    <property type="entry name" value="MONOACYLGLYCEROL LIPASE"/>
    <property type="match status" value="1"/>
</dbReference>
<dbReference type="PANTHER" id="PTHR43798:SF29">
    <property type="entry name" value="AB HYDROLASE-1 DOMAIN-CONTAINING PROTEIN"/>
    <property type="match status" value="1"/>
</dbReference>
<sequence length="265" mass="28551">MMQFQVDDLPMRAIDEGHGQPLVFLHGFPLDHSMWDYQRRAFRANCRVLIPDQRGFGRTPAGERQATIDQFAADVAGLLDAAGVHQPVVLCGLSMGGCVTLAFAHRYPERLKALILCDARAATDTPEQAANRLKLAERVLTEGPRIVAEAMLPRLFAAATNERQPRIVDAVRNVILATSARGIAGGLRALAGRSDATPWLASICVPALLIVGEEDIISPPAEMRGMAAAMPNGRCVIIPQAGHMAPLEQPEPVNAAIQEFLAQLA</sequence>
<dbReference type="Gene3D" id="3.40.50.1820">
    <property type="entry name" value="alpha/beta hydrolase"/>
    <property type="match status" value="1"/>
</dbReference>
<evidence type="ECO:0000259" key="1">
    <source>
        <dbReference type="Pfam" id="PF00561"/>
    </source>
</evidence>
<accession>A0A7C4LP86</accession>
<dbReference type="PRINTS" id="PR00412">
    <property type="entry name" value="EPOXHYDRLASE"/>
</dbReference>
<dbReference type="InterPro" id="IPR029058">
    <property type="entry name" value="AB_hydrolase_fold"/>
</dbReference>
<proteinExistence type="predicted"/>
<organism evidence="2">
    <name type="scientific">Schlesneria paludicola</name>
    <dbReference type="NCBI Taxonomy" id="360056"/>
    <lineage>
        <taxon>Bacteria</taxon>
        <taxon>Pseudomonadati</taxon>
        <taxon>Planctomycetota</taxon>
        <taxon>Planctomycetia</taxon>
        <taxon>Planctomycetales</taxon>
        <taxon>Planctomycetaceae</taxon>
        <taxon>Schlesneria</taxon>
    </lineage>
</organism>
<dbReference type="SUPFAM" id="SSF53474">
    <property type="entry name" value="alpha/beta-Hydrolases"/>
    <property type="match status" value="1"/>
</dbReference>
<feature type="domain" description="AB hydrolase-1" evidence="1">
    <location>
        <begin position="21"/>
        <end position="249"/>
    </location>
</feature>
<evidence type="ECO:0000313" key="2">
    <source>
        <dbReference type="EMBL" id="HGT38551.1"/>
    </source>
</evidence>
<name>A0A7C4LP86_9PLAN</name>
<dbReference type="InterPro" id="IPR050266">
    <property type="entry name" value="AB_hydrolase_sf"/>
</dbReference>
<keyword evidence="2" id="KW-0378">Hydrolase</keyword>